<dbReference type="AlphaFoldDB" id="A0A3Q0GL75"/>
<evidence type="ECO:0000256" key="3">
    <source>
        <dbReference type="ARBA" id="ARBA00004430"/>
    </source>
</evidence>
<evidence type="ECO:0000256" key="12">
    <source>
        <dbReference type="ARBA" id="ARBA00023175"/>
    </source>
</evidence>
<organism evidence="15 16">
    <name type="scientific">Alligator sinensis</name>
    <name type="common">Chinese alligator</name>
    <dbReference type="NCBI Taxonomy" id="38654"/>
    <lineage>
        <taxon>Eukaryota</taxon>
        <taxon>Metazoa</taxon>
        <taxon>Chordata</taxon>
        <taxon>Craniata</taxon>
        <taxon>Vertebrata</taxon>
        <taxon>Euteleostomi</taxon>
        <taxon>Archelosauria</taxon>
        <taxon>Archosauria</taxon>
        <taxon>Crocodylia</taxon>
        <taxon>Alligatoridae</taxon>
        <taxon>Alligatorinae</taxon>
        <taxon>Alligator</taxon>
    </lineage>
</organism>
<evidence type="ECO:0000313" key="15">
    <source>
        <dbReference type="Proteomes" id="UP000189705"/>
    </source>
</evidence>
<keyword evidence="6" id="KW-0217">Developmental protein</keyword>
<proteinExistence type="inferred from homology"/>
<dbReference type="SUPFAM" id="SSF52540">
    <property type="entry name" value="P-loop containing nucleoside triphosphate hydrolases"/>
    <property type="match status" value="1"/>
</dbReference>
<keyword evidence="8" id="KW-0493">Microtubule</keyword>
<dbReference type="GO" id="GO:0036064">
    <property type="term" value="C:ciliary basal body"/>
    <property type="evidence" value="ECO:0007669"/>
    <property type="project" value="TreeGrafter"/>
</dbReference>
<dbReference type="InterPro" id="IPR040045">
    <property type="entry name" value="DYNC2LI1"/>
</dbReference>
<dbReference type="GO" id="GO:0035735">
    <property type="term" value="P:intraciliary transport involved in cilium assembly"/>
    <property type="evidence" value="ECO:0007669"/>
    <property type="project" value="InterPro"/>
</dbReference>
<keyword evidence="14" id="KW-0966">Cell projection</keyword>
<reference evidence="16" key="1">
    <citation type="submission" date="2025-08" db="UniProtKB">
        <authorList>
            <consortium name="RefSeq"/>
        </authorList>
    </citation>
    <scope>IDENTIFICATION</scope>
</reference>
<dbReference type="GO" id="GO:0045504">
    <property type="term" value="F:dynein heavy chain binding"/>
    <property type="evidence" value="ECO:0007669"/>
    <property type="project" value="TreeGrafter"/>
</dbReference>
<sequence>MPRASETLWELAQAAAERGGDAEGAADKALLFLGSKAGGKTTIILRCLDREEIPKPTLALEYTFGRRAKGHNTPKDIAHFWELGGGTSLLELIQIPITSDNIKTFAIVLVLDLSKPNELWPTMESLLQVTRNHLNKLITKLGKTNPKVATEIQEKMWNNIQKDHPDYELIDPFPIPLVIIGSKYDIFHEFDSEMRKIICKTLRFVSHYYGASLVFTGKPDTLLLKARILINHLAFGFDRSKSVSVDQNKPLFIPAGLDSLSQIGPPPASDSDIGKLYAHTPLDLWKKVYEKTFPPMRNSDLKDSKDPALDPQYAEYEIDAMRTQKNQLLQIICNDCDTSDSRGQFISMFFKVMCKYNII</sequence>
<dbReference type="GO" id="GO:0035721">
    <property type="term" value="P:intraciliary retrograde transport"/>
    <property type="evidence" value="ECO:0007669"/>
    <property type="project" value="InterPro"/>
</dbReference>
<evidence type="ECO:0000256" key="1">
    <source>
        <dbReference type="ARBA" id="ARBA00004120"/>
    </source>
</evidence>
<dbReference type="InterPro" id="IPR022780">
    <property type="entry name" value="Dynein_light_int_chain"/>
</dbReference>
<dbReference type="PANTHER" id="PTHR13236">
    <property type="entry name" value="DYNEIN 2 LIGHT INTERMEDIATE CHAIN, ISOFORM 2"/>
    <property type="match status" value="1"/>
</dbReference>
<evidence type="ECO:0000256" key="8">
    <source>
        <dbReference type="ARBA" id="ARBA00022701"/>
    </source>
</evidence>
<dbReference type="GO" id="GO:0005930">
    <property type="term" value="C:axoneme"/>
    <property type="evidence" value="ECO:0007669"/>
    <property type="project" value="UniProtKB-SubCell"/>
</dbReference>
<protein>
    <recommendedName>
        <fullName evidence="5">Cytoplasmic dynein 2 light intermediate chain 1</fullName>
    </recommendedName>
</protein>
<keyword evidence="9" id="KW-0970">Cilium biogenesis/degradation</keyword>
<accession>A0A3Q0GL75</accession>
<evidence type="ECO:0000256" key="13">
    <source>
        <dbReference type="ARBA" id="ARBA00023212"/>
    </source>
</evidence>
<dbReference type="GO" id="GO:0005868">
    <property type="term" value="C:cytoplasmic dynein complex"/>
    <property type="evidence" value="ECO:0007669"/>
    <property type="project" value="InterPro"/>
</dbReference>
<comment type="subcellular location">
    <subcellularLocation>
        <location evidence="3">Cytoplasm</location>
        <location evidence="3">Cytoskeleton</location>
        <location evidence="3">Cilium axoneme</location>
    </subcellularLocation>
    <subcellularLocation>
        <location evidence="1">Cytoplasm</location>
        <location evidence="1">Cytoskeleton</location>
        <location evidence="1">Cilium basal body</location>
    </subcellularLocation>
    <subcellularLocation>
        <location evidence="2">Cytoplasm</location>
        <location evidence="2">Cytoskeleton</location>
        <location evidence="2">Microtubule organizing center</location>
        <location evidence="2">Centrosome</location>
    </subcellularLocation>
</comment>
<name>A0A3Q0GL75_ALLSI</name>
<evidence type="ECO:0000256" key="2">
    <source>
        <dbReference type="ARBA" id="ARBA00004300"/>
    </source>
</evidence>
<evidence type="ECO:0000313" key="16">
    <source>
        <dbReference type="RefSeq" id="XP_025058990.1"/>
    </source>
</evidence>
<evidence type="ECO:0000256" key="9">
    <source>
        <dbReference type="ARBA" id="ARBA00022794"/>
    </source>
</evidence>
<keyword evidence="11" id="KW-0969">Cilium</keyword>
<dbReference type="STRING" id="38654.A0A3Q0GL75"/>
<dbReference type="InterPro" id="IPR027417">
    <property type="entry name" value="P-loop_NTPase"/>
</dbReference>
<dbReference type="GeneID" id="102379110"/>
<evidence type="ECO:0000256" key="7">
    <source>
        <dbReference type="ARBA" id="ARBA00022490"/>
    </source>
</evidence>
<evidence type="ECO:0000256" key="6">
    <source>
        <dbReference type="ARBA" id="ARBA00022473"/>
    </source>
</evidence>
<keyword evidence="13" id="KW-0206">Cytoskeleton</keyword>
<keyword evidence="7" id="KW-0963">Cytoplasm</keyword>
<keyword evidence="10" id="KW-0243">Dynein</keyword>
<evidence type="ECO:0000256" key="5">
    <source>
        <dbReference type="ARBA" id="ARBA00018863"/>
    </source>
</evidence>
<dbReference type="CTD" id="51626"/>
<evidence type="ECO:0000256" key="11">
    <source>
        <dbReference type="ARBA" id="ARBA00023069"/>
    </source>
</evidence>
<comment type="similarity">
    <text evidence="4">Belongs to the dynein light intermediate chain family.</text>
</comment>
<dbReference type="RefSeq" id="XP_025058990.1">
    <property type="nucleotide sequence ID" value="XM_025203205.1"/>
</dbReference>
<evidence type="ECO:0000256" key="14">
    <source>
        <dbReference type="ARBA" id="ARBA00023273"/>
    </source>
</evidence>
<keyword evidence="15" id="KW-1185">Reference proteome</keyword>
<dbReference type="PANTHER" id="PTHR13236:SF0">
    <property type="entry name" value="CYTOPLASMIC DYNEIN 2 LIGHT INTERMEDIATE CHAIN 1"/>
    <property type="match status" value="1"/>
</dbReference>
<dbReference type="Proteomes" id="UP000189705">
    <property type="component" value="Unplaced"/>
</dbReference>
<dbReference type="GO" id="GO:0005813">
    <property type="term" value="C:centrosome"/>
    <property type="evidence" value="ECO:0007669"/>
    <property type="project" value="UniProtKB-SubCell"/>
</dbReference>
<evidence type="ECO:0000256" key="10">
    <source>
        <dbReference type="ARBA" id="ARBA00023017"/>
    </source>
</evidence>
<evidence type="ECO:0000256" key="4">
    <source>
        <dbReference type="ARBA" id="ARBA00006831"/>
    </source>
</evidence>
<keyword evidence="12" id="KW-0505">Motor protein</keyword>
<gene>
    <name evidence="16" type="primary">DYNC2LI1</name>
</gene>
<dbReference type="GO" id="GO:0005874">
    <property type="term" value="C:microtubule"/>
    <property type="evidence" value="ECO:0007669"/>
    <property type="project" value="UniProtKB-KW"/>
</dbReference>
<dbReference type="InParanoid" id="A0A3Q0GL75"/>
<dbReference type="Pfam" id="PF05783">
    <property type="entry name" value="DLIC"/>
    <property type="match status" value="1"/>
</dbReference>